<reference evidence="1 2" key="1">
    <citation type="submission" date="2016-06" db="EMBL/GenBank/DDBJ databases">
        <title>Comparative genomics of the ectomycorrhizal sister species Rhizopogon vinicolor and Rhizopogon vesiculosus (Basidiomycota: Boletales) reveals a divergence of the mating type B locus.</title>
        <authorList>
            <consortium name="DOE Joint Genome Institute"/>
            <person name="Mujic A.B."/>
            <person name="Kuo A."/>
            <person name="Tritt A."/>
            <person name="Lipzen A."/>
            <person name="Chen C."/>
            <person name="Johnson J."/>
            <person name="Sharma A."/>
            <person name="Barry K."/>
            <person name="Grigoriev I.V."/>
            <person name="Spatafora J.W."/>
        </authorList>
    </citation>
    <scope>NUCLEOTIDE SEQUENCE [LARGE SCALE GENOMIC DNA]</scope>
    <source>
        <strain evidence="1 2">AM-OR11-026</strain>
    </source>
</reference>
<dbReference type="EMBL" id="KV448218">
    <property type="protein sequence ID" value="OAX40287.1"/>
    <property type="molecule type" value="Genomic_DNA"/>
</dbReference>
<name>A0A1B7N600_9AGAM</name>
<evidence type="ECO:0000313" key="2">
    <source>
        <dbReference type="Proteomes" id="UP000092154"/>
    </source>
</evidence>
<accession>A0A1B7N600</accession>
<dbReference type="AlphaFoldDB" id="A0A1B7N600"/>
<dbReference type="Proteomes" id="UP000092154">
    <property type="component" value="Unassembled WGS sequence"/>
</dbReference>
<keyword evidence="2" id="KW-1185">Reference proteome</keyword>
<dbReference type="InParanoid" id="A0A1B7N600"/>
<proteinExistence type="predicted"/>
<sequence>MMPARSWPVEPEHCNDAEEDDIHTGTMGMAPCAGNTRARVWRWRNNTRLIHIHHTHTHSHPWLHHSVRVHTSRKPGRWRTACCIMGIHRCSVRSGVHFVRVWSLPRGLDLRIGVALSHRIRLLLECDLGYLGLPLIDWSPVLEVTNPQIGQVRARTFGQMVKWSRRPYRSWEGLGLIASPATLLGFYTLFTLPWCPMSECYVVEFGGHIAGT</sequence>
<evidence type="ECO:0000313" key="1">
    <source>
        <dbReference type="EMBL" id="OAX40287.1"/>
    </source>
</evidence>
<protein>
    <submittedName>
        <fullName evidence="1">Uncharacterized protein</fullName>
    </submittedName>
</protein>
<organism evidence="1 2">
    <name type="scientific">Rhizopogon vinicolor AM-OR11-026</name>
    <dbReference type="NCBI Taxonomy" id="1314800"/>
    <lineage>
        <taxon>Eukaryota</taxon>
        <taxon>Fungi</taxon>
        <taxon>Dikarya</taxon>
        <taxon>Basidiomycota</taxon>
        <taxon>Agaricomycotina</taxon>
        <taxon>Agaricomycetes</taxon>
        <taxon>Agaricomycetidae</taxon>
        <taxon>Boletales</taxon>
        <taxon>Suillineae</taxon>
        <taxon>Rhizopogonaceae</taxon>
        <taxon>Rhizopogon</taxon>
    </lineage>
</organism>
<gene>
    <name evidence="1" type="ORF">K503DRAFT_631580</name>
</gene>